<evidence type="ECO:0000259" key="8">
    <source>
        <dbReference type="Pfam" id="PF00082"/>
    </source>
</evidence>
<dbReference type="PROSITE" id="PS00138">
    <property type="entry name" value="SUBTILASE_SER"/>
    <property type="match status" value="1"/>
</dbReference>
<dbReference type="GO" id="GO:0006508">
    <property type="term" value="P:proteolysis"/>
    <property type="evidence" value="ECO:0007669"/>
    <property type="project" value="UniProtKB-KW"/>
</dbReference>
<feature type="coiled-coil region" evidence="7">
    <location>
        <begin position="166"/>
        <end position="193"/>
    </location>
</feature>
<evidence type="ECO:0000256" key="6">
    <source>
        <dbReference type="RuleBase" id="RU003355"/>
    </source>
</evidence>
<evidence type="ECO:0000256" key="5">
    <source>
        <dbReference type="PROSITE-ProRule" id="PRU01240"/>
    </source>
</evidence>
<dbReference type="PROSITE" id="PS51257">
    <property type="entry name" value="PROKAR_LIPOPROTEIN"/>
    <property type="match status" value="1"/>
</dbReference>
<feature type="active site" description="Charge relay system" evidence="5">
    <location>
        <position position="475"/>
    </location>
</feature>
<keyword evidence="7" id="KW-0175">Coiled coil</keyword>
<dbReference type="PROSITE" id="PS51892">
    <property type="entry name" value="SUBTILASE"/>
    <property type="match status" value="1"/>
</dbReference>
<proteinExistence type="inferred from homology"/>
<sequence>MKKSLIAAFGAALLIAGCDTPAKLISVPVENVDQLPVKIADLDEEQLKEWPGKDIKEDTIPGMSVEKTYDELIKGQGSSVIVAVIDSGVDIEHEDLDGVIWTNADEIPNNGIDDDKNGYIDDIHGWNFLGDIVAEQLEKARIVQKYDAQFSGKTLDQIPTAQKELFKTYTKAKAEVEKDRSELEDQITQYQGLMAAVKTAHTEVSQKLNKEDYTAEELAALPAETQMEQRNKAILTQMLTYADTIPEFMEMLTEQLESMQERLDTNYNLNANYRSVLGDDLNDLNDTNYGNNNVIGPDPEAARHGTHVAGIIAAERNNGIGMNGVANNAKIMVVRAVPDGDEYDKDIALAIRYAVDNGAKVINTSFGKYFATNPEWVYDAIKYAAKKDVLIVNAAGNESIDLDGGDTVYPNDQLDNVTEFADNVITVGALNYKYSGKLVASFSNYGKSNVDVFAPGVQIWSTVPGNEYEFLQGTSMAAPNVAGVAAMLRSYYPQFSAAQIKQIIMQSGITSNIQVSAGGDADVVKPFSALSKSGEMVNMYNAFKMAELSTKK</sequence>
<dbReference type="SUPFAM" id="SSF52743">
    <property type="entry name" value="Subtilisin-like"/>
    <property type="match status" value="1"/>
</dbReference>
<evidence type="ECO:0000256" key="4">
    <source>
        <dbReference type="ARBA" id="ARBA00022825"/>
    </source>
</evidence>
<keyword evidence="4 5" id="KW-0720">Serine protease</keyword>
<evidence type="ECO:0000313" key="10">
    <source>
        <dbReference type="Proteomes" id="UP000229433"/>
    </source>
</evidence>
<dbReference type="InterPro" id="IPR023827">
    <property type="entry name" value="Peptidase_S8_Asp-AS"/>
</dbReference>
<dbReference type="PROSITE" id="PS00137">
    <property type="entry name" value="SUBTILASE_HIS"/>
    <property type="match status" value="1"/>
</dbReference>
<dbReference type="InterPro" id="IPR034080">
    <property type="entry name" value="Protease_P7-like_dom"/>
</dbReference>
<dbReference type="PROSITE" id="PS00136">
    <property type="entry name" value="SUBTILASE_ASP"/>
    <property type="match status" value="1"/>
</dbReference>
<dbReference type="PANTHER" id="PTHR43399">
    <property type="entry name" value="SUBTILISIN-RELATED"/>
    <property type="match status" value="1"/>
</dbReference>
<evidence type="ECO:0000256" key="1">
    <source>
        <dbReference type="ARBA" id="ARBA00011073"/>
    </source>
</evidence>
<keyword evidence="2 5" id="KW-0645">Protease</keyword>
<dbReference type="Proteomes" id="UP000229433">
    <property type="component" value="Unassembled WGS sequence"/>
</dbReference>
<dbReference type="InterPro" id="IPR051048">
    <property type="entry name" value="Peptidase_S8/S53_subtilisin"/>
</dbReference>
<dbReference type="RefSeq" id="WP_099644264.1">
    <property type="nucleotide sequence ID" value="NZ_KZ319287.1"/>
</dbReference>
<organism evidence="9 10">
    <name type="scientific">Leeuwenhoekiella nanhaiensis</name>
    <dbReference type="NCBI Taxonomy" id="1655491"/>
    <lineage>
        <taxon>Bacteria</taxon>
        <taxon>Pseudomonadati</taxon>
        <taxon>Bacteroidota</taxon>
        <taxon>Flavobacteriia</taxon>
        <taxon>Flavobacteriales</taxon>
        <taxon>Flavobacteriaceae</taxon>
        <taxon>Leeuwenhoekiella</taxon>
    </lineage>
</organism>
<dbReference type="Gene3D" id="3.40.50.200">
    <property type="entry name" value="Peptidase S8/S53 domain"/>
    <property type="match status" value="2"/>
</dbReference>
<dbReference type="PRINTS" id="PR00723">
    <property type="entry name" value="SUBTILISIN"/>
</dbReference>
<dbReference type="EMBL" id="NQXA01000001">
    <property type="protein sequence ID" value="PHQ30723.1"/>
    <property type="molecule type" value="Genomic_DNA"/>
</dbReference>
<feature type="domain" description="Peptidase S8/S53" evidence="8">
    <location>
        <begin position="77"/>
        <end position="507"/>
    </location>
</feature>
<dbReference type="InterPro" id="IPR000209">
    <property type="entry name" value="Peptidase_S8/S53_dom"/>
</dbReference>
<dbReference type="InterPro" id="IPR015500">
    <property type="entry name" value="Peptidase_S8_subtilisin-rel"/>
</dbReference>
<dbReference type="InterPro" id="IPR023828">
    <property type="entry name" value="Peptidase_S8_Ser-AS"/>
</dbReference>
<dbReference type="InterPro" id="IPR022398">
    <property type="entry name" value="Peptidase_S8_His-AS"/>
</dbReference>
<dbReference type="InterPro" id="IPR017308">
    <property type="entry name" value="Pept_S8_subtilisin_bacteroid"/>
</dbReference>
<evidence type="ECO:0000313" key="9">
    <source>
        <dbReference type="EMBL" id="PHQ30723.1"/>
    </source>
</evidence>
<reference evidence="9 10" key="1">
    <citation type="submission" date="2017-08" db="EMBL/GenBank/DDBJ databases">
        <title>The whole genome shortgun sequences of strain Leeuwenhoekiella nanhaiensis G18 from the South China Sea.</title>
        <authorList>
            <person name="Liu Q."/>
        </authorList>
    </citation>
    <scope>NUCLEOTIDE SEQUENCE [LARGE SCALE GENOMIC DNA]</scope>
    <source>
        <strain evidence="9 10">G18</strain>
    </source>
</reference>
<gene>
    <name evidence="9" type="ORF">CJ305_00390</name>
</gene>
<keyword evidence="10" id="KW-1185">Reference proteome</keyword>
<protein>
    <submittedName>
        <fullName evidence="9">Peptidase S8</fullName>
    </submittedName>
</protein>
<dbReference type="PANTHER" id="PTHR43399:SF4">
    <property type="entry name" value="CELL WALL-ASSOCIATED PROTEASE"/>
    <property type="match status" value="1"/>
</dbReference>
<feature type="active site" description="Charge relay system" evidence="5">
    <location>
        <position position="304"/>
    </location>
</feature>
<name>A0A2G1VVB3_9FLAO</name>
<evidence type="ECO:0000256" key="3">
    <source>
        <dbReference type="ARBA" id="ARBA00022801"/>
    </source>
</evidence>
<dbReference type="CDD" id="cd07483">
    <property type="entry name" value="Peptidases_S8_Subtilisin_Novo-like"/>
    <property type="match status" value="1"/>
</dbReference>
<dbReference type="InterPro" id="IPR036852">
    <property type="entry name" value="Peptidase_S8/S53_dom_sf"/>
</dbReference>
<dbReference type="OrthoDB" id="9798386at2"/>
<comment type="caution">
    <text evidence="9">The sequence shown here is derived from an EMBL/GenBank/DDBJ whole genome shotgun (WGS) entry which is preliminary data.</text>
</comment>
<dbReference type="AlphaFoldDB" id="A0A2G1VVB3"/>
<dbReference type="PIRSF" id="PIRSF037892">
    <property type="entry name" value="Subtilisin_rel_SRU_0565"/>
    <property type="match status" value="1"/>
</dbReference>
<evidence type="ECO:0000256" key="2">
    <source>
        <dbReference type="ARBA" id="ARBA00022670"/>
    </source>
</evidence>
<dbReference type="GO" id="GO:0004252">
    <property type="term" value="F:serine-type endopeptidase activity"/>
    <property type="evidence" value="ECO:0007669"/>
    <property type="project" value="UniProtKB-UniRule"/>
</dbReference>
<feature type="active site" description="Charge relay system" evidence="5">
    <location>
        <position position="86"/>
    </location>
</feature>
<dbReference type="Pfam" id="PF00082">
    <property type="entry name" value="Peptidase_S8"/>
    <property type="match status" value="1"/>
</dbReference>
<evidence type="ECO:0000256" key="7">
    <source>
        <dbReference type="SAM" id="Coils"/>
    </source>
</evidence>
<keyword evidence="3 5" id="KW-0378">Hydrolase</keyword>
<comment type="similarity">
    <text evidence="1 5 6">Belongs to the peptidase S8 family.</text>
</comment>
<accession>A0A2G1VVB3</accession>